<dbReference type="PANTHER" id="PTHR38701:SF1">
    <property type="entry name" value="UP-REGULATED DURING SEPTATION PROTEIN 1 DOMAIN-CONTAINING PROTEIN"/>
    <property type="match status" value="1"/>
</dbReference>
<accession>G7DYZ2</accession>
<feature type="compositionally biased region" description="Polar residues" evidence="2">
    <location>
        <begin position="39"/>
        <end position="48"/>
    </location>
</feature>
<feature type="compositionally biased region" description="Polar residues" evidence="2">
    <location>
        <begin position="1"/>
        <end position="11"/>
    </location>
</feature>
<dbReference type="HOGENOM" id="CLU_522825_0_0_1"/>
<feature type="coiled-coil region" evidence="1">
    <location>
        <begin position="268"/>
        <end position="302"/>
    </location>
</feature>
<dbReference type="PANTHER" id="PTHR38701">
    <property type="entry name" value="CHROMOSOME 8, WHOLE GENOME SHOTGUN SEQUENCE"/>
    <property type="match status" value="1"/>
</dbReference>
<proteinExistence type="predicted"/>
<keyword evidence="4" id="KW-1185">Reference proteome</keyword>
<reference evidence="3 4" key="1">
    <citation type="journal article" date="2011" name="J. Gen. Appl. Microbiol.">
        <title>Draft genome sequencing of the enigmatic basidiomycete Mixia osmundae.</title>
        <authorList>
            <person name="Nishida H."/>
            <person name="Nagatsuka Y."/>
            <person name="Sugiyama J."/>
        </authorList>
    </citation>
    <scope>NUCLEOTIDE SEQUENCE [LARGE SCALE GENOMIC DNA]</scope>
    <source>
        <strain evidence="4">CBS 9802 / IAM 14324 / JCM 22182 / KY 12970</strain>
    </source>
</reference>
<feature type="region of interest" description="Disordered" evidence="2">
    <location>
        <begin position="1"/>
        <end position="67"/>
    </location>
</feature>
<feature type="compositionally biased region" description="Polar residues" evidence="2">
    <location>
        <begin position="132"/>
        <end position="143"/>
    </location>
</feature>
<evidence type="ECO:0000256" key="1">
    <source>
        <dbReference type="SAM" id="Coils"/>
    </source>
</evidence>
<feature type="region of interest" description="Disordered" evidence="2">
    <location>
        <begin position="440"/>
        <end position="469"/>
    </location>
</feature>
<organism evidence="3 4">
    <name type="scientific">Mixia osmundae (strain CBS 9802 / IAM 14324 / JCM 22182 / KY 12970)</name>
    <dbReference type="NCBI Taxonomy" id="764103"/>
    <lineage>
        <taxon>Eukaryota</taxon>
        <taxon>Fungi</taxon>
        <taxon>Dikarya</taxon>
        <taxon>Basidiomycota</taxon>
        <taxon>Pucciniomycotina</taxon>
        <taxon>Mixiomycetes</taxon>
        <taxon>Mixiales</taxon>
        <taxon>Mixiaceae</taxon>
        <taxon>Mixia</taxon>
    </lineage>
</organism>
<dbReference type="Proteomes" id="UP000009131">
    <property type="component" value="Unassembled WGS sequence"/>
</dbReference>
<gene>
    <name evidence="3" type="primary">Mo02459</name>
    <name evidence="3" type="ORF">E5Q_02459</name>
</gene>
<dbReference type="EMBL" id="BABT02000063">
    <property type="protein sequence ID" value="GAA95802.1"/>
    <property type="molecule type" value="Genomic_DNA"/>
</dbReference>
<reference evidence="3 4" key="2">
    <citation type="journal article" date="2012" name="Open Biol.">
        <title>Characteristics of nucleosomes and linker DNA regions on the genome of the basidiomycete Mixia osmundae revealed by mono- and dinucleosome mapping.</title>
        <authorList>
            <person name="Nishida H."/>
            <person name="Kondo S."/>
            <person name="Matsumoto T."/>
            <person name="Suzuki Y."/>
            <person name="Yoshikawa H."/>
            <person name="Taylor T.D."/>
            <person name="Sugiyama J."/>
        </authorList>
    </citation>
    <scope>NUCLEOTIDE SEQUENCE [LARGE SCALE GENOMIC DNA]</scope>
    <source>
        <strain evidence="4">CBS 9802 / IAM 14324 / JCM 22182 / KY 12970</strain>
    </source>
</reference>
<feature type="region of interest" description="Disordered" evidence="2">
    <location>
        <begin position="193"/>
        <end position="219"/>
    </location>
</feature>
<dbReference type="RefSeq" id="XP_014567246.1">
    <property type="nucleotide sequence ID" value="XM_014711760.1"/>
</dbReference>
<evidence type="ECO:0000313" key="4">
    <source>
        <dbReference type="Proteomes" id="UP000009131"/>
    </source>
</evidence>
<evidence type="ECO:0000313" key="3">
    <source>
        <dbReference type="EMBL" id="GAA95802.1"/>
    </source>
</evidence>
<feature type="region of interest" description="Disordered" evidence="2">
    <location>
        <begin position="486"/>
        <end position="508"/>
    </location>
</feature>
<dbReference type="AlphaFoldDB" id="G7DYZ2"/>
<feature type="compositionally biased region" description="Polar residues" evidence="2">
    <location>
        <begin position="486"/>
        <end position="502"/>
    </location>
</feature>
<keyword evidence="1" id="KW-0175">Coiled coil</keyword>
<name>G7DYZ2_MIXOS</name>
<feature type="compositionally biased region" description="Low complexity" evidence="2">
    <location>
        <begin position="52"/>
        <end position="67"/>
    </location>
</feature>
<protein>
    <submittedName>
        <fullName evidence="3">Uncharacterized protein</fullName>
    </submittedName>
</protein>
<dbReference type="STRING" id="764103.G7DYZ2"/>
<dbReference type="OrthoDB" id="2555519at2759"/>
<feature type="compositionally biased region" description="Polar residues" evidence="2">
    <location>
        <begin position="448"/>
        <end position="466"/>
    </location>
</feature>
<comment type="caution">
    <text evidence="3">The sequence shown here is derived from an EMBL/GenBank/DDBJ whole genome shotgun (WGS) entry which is preliminary data.</text>
</comment>
<dbReference type="eggNOG" id="ENOG502SDCC">
    <property type="taxonomic scope" value="Eukaryota"/>
</dbReference>
<feature type="compositionally biased region" description="Low complexity" evidence="2">
    <location>
        <begin position="201"/>
        <end position="218"/>
    </location>
</feature>
<sequence length="521" mass="54760">MQQQTPNSGTTAPVLRKVVHSGPDKPGNTTPNQRPPFVTSRSSANTKARPTGSPGWSSPSAVSSDAGVARVAHTNASALNNAQPKVIKASLSHANTATRPPFYGAQSAPTLRAQTNGPATTQDRPSIVSRATTSLRSTPTQDNRPAGMVKAKSSGGGAINWADATDSPLMARSKSAINSNARIQVGQDAVFTTTRPRSRMSTASSSGGIGGSESARSSPIVNRTPATVFVPSAGTPTVLLPLSSPTRRTAFSPSASAETLLPALPISGASLENDMNGASDELEAWKAKLNEEADAREREREARVHRKILDLEITNASLLAINASLETAKLKQSSEIRNLRRLNSDFALDPSVLASAGLLSPGRHAQHDDFSSHAALAADEPGQSDEEQDLETVMAQDHAYAAIVVKLDMLLRSGRDALAKSAEAGGNKVLTALEIDTSIDDGTPDLSYRQQSLSVDPDESTTSHSASPDVGLFRNRVSVRFNVSTQTDDADWAQSSPSSPSETHPADYTGKSFLFNAIADV</sequence>
<feature type="region of interest" description="Disordered" evidence="2">
    <location>
        <begin position="132"/>
        <end position="154"/>
    </location>
</feature>
<evidence type="ECO:0000256" key="2">
    <source>
        <dbReference type="SAM" id="MobiDB-lite"/>
    </source>
</evidence>
<dbReference type="InParanoid" id="G7DYZ2"/>